<sequence length="75" mass="8357">MDEEGRDESGKYSETYPDSAFIDAVNELPVASTQLVADEVGCSYDLAYRRLGDLHEAGEVDREEVGSSFVYYIPE</sequence>
<organism evidence="1 2">
    <name type="scientific">Halomicrobium mukohataei</name>
    <dbReference type="NCBI Taxonomy" id="57705"/>
    <lineage>
        <taxon>Archaea</taxon>
        <taxon>Methanobacteriati</taxon>
        <taxon>Methanobacteriota</taxon>
        <taxon>Stenosarchaea group</taxon>
        <taxon>Halobacteria</taxon>
        <taxon>Halobacteriales</taxon>
        <taxon>Haloarculaceae</taxon>
        <taxon>Halomicrobium</taxon>
    </lineage>
</organism>
<proteinExistence type="predicted"/>
<gene>
    <name evidence="1" type="ORF">GOC74_05115</name>
</gene>
<dbReference type="AlphaFoldDB" id="A0A847UCV6"/>
<accession>A0A847UCV6</accession>
<comment type="caution">
    <text evidence="1">The sequence shown here is derived from an EMBL/GenBank/DDBJ whole genome shotgun (WGS) entry which is preliminary data.</text>
</comment>
<evidence type="ECO:0000313" key="1">
    <source>
        <dbReference type="EMBL" id="NLV09310.1"/>
    </source>
</evidence>
<dbReference type="Proteomes" id="UP000608662">
    <property type="component" value="Unassembled WGS sequence"/>
</dbReference>
<dbReference type="OrthoDB" id="174131at2157"/>
<reference evidence="1" key="1">
    <citation type="submission" date="2019-12" db="EMBL/GenBank/DDBJ databases">
        <title>Whole-genome sequence of Halomicrobium mukohataei pws1.</title>
        <authorList>
            <person name="Verma D.K."/>
            <person name="Gopal K."/>
            <person name="Prasad E.S."/>
        </authorList>
    </citation>
    <scope>NUCLEOTIDE SEQUENCE</scope>
    <source>
        <strain evidence="1">Pws1</strain>
    </source>
</reference>
<protein>
    <submittedName>
        <fullName evidence="1">Transcriptional regulator</fullName>
    </submittedName>
</protein>
<dbReference type="RefSeq" id="WP_170093194.1">
    <property type="nucleotide sequence ID" value="NZ_WOYG01000001.1"/>
</dbReference>
<dbReference type="EMBL" id="WOYG01000001">
    <property type="protein sequence ID" value="NLV09310.1"/>
    <property type="molecule type" value="Genomic_DNA"/>
</dbReference>
<name>A0A847UCV6_9EURY</name>
<evidence type="ECO:0000313" key="2">
    <source>
        <dbReference type="Proteomes" id="UP000608662"/>
    </source>
</evidence>